<protein>
    <submittedName>
        <fullName evidence="2">Hypothetical_protein</fullName>
    </submittedName>
</protein>
<gene>
    <name evidence="1" type="ORF">HINF_LOCUS52025</name>
    <name evidence="2" type="ORF">HINF_LOCUS54164</name>
</gene>
<organism evidence="1">
    <name type="scientific">Hexamita inflata</name>
    <dbReference type="NCBI Taxonomy" id="28002"/>
    <lineage>
        <taxon>Eukaryota</taxon>
        <taxon>Metamonada</taxon>
        <taxon>Diplomonadida</taxon>
        <taxon>Hexamitidae</taxon>
        <taxon>Hexamitinae</taxon>
        <taxon>Hexamita</taxon>
    </lineage>
</organism>
<dbReference type="EMBL" id="CATOUU010000976">
    <property type="protein sequence ID" value="CAI9964380.1"/>
    <property type="molecule type" value="Genomic_DNA"/>
</dbReference>
<name>A0AA86QTH8_9EUKA</name>
<keyword evidence="3" id="KW-1185">Reference proteome</keyword>
<reference evidence="2 3" key="2">
    <citation type="submission" date="2024-07" db="EMBL/GenBank/DDBJ databases">
        <authorList>
            <person name="Akdeniz Z."/>
        </authorList>
    </citation>
    <scope>NUCLEOTIDE SEQUENCE [LARGE SCALE GENOMIC DNA]</scope>
</reference>
<dbReference type="AlphaFoldDB" id="A0AA86QTH8"/>
<comment type="caution">
    <text evidence="1">The sequence shown here is derived from an EMBL/GenBank/DDBJ whole genome shotgun (WGS) entry which is preliminary data.</text>
</comment>
<dbReference type="EMBL" id="CAXDID020000280">
    <property type="protein sequence ID" value="CAL6069828.1"/>
    <property type="molecule type" value="Genomic_DNA"/>
</dbReference>
<dbReference type="Proteomes" id="UP001642409">
    <property type="component" value="Unassembled WGS sequence"/>
</dbReference>
<reference evidence="1" key="1">
    <citation type="submission" date="2023-06" db="EMBL/GenBank/DDBJ databases">
        <authorList>
            <person name="Kurt Z."/>
        </authorList>
    </citation>
    <scope>NUCLEOTIDE SEQUENCE</scope>
</reference>
<proteinExistence type="predicted"/>
<accession>A0AA86QTH8</accession>
<sequence length="213" mass="25097">MQKRTFQLQIVRQAIYRIKLIIQVVEQVIVIHKLWAVIVVGSTFRKYVQTERAQGFQQHMQGVDKVILHYIRYEAKLFQIRLFNMRIVRLLKQQLTRPKFMIICSSFSSCANVRICAASVDIWPSLKRCITQFDPQSNFRELILYIIVYHAALDHERRSTGIPRYQQLYITMRYAILFALRGNVAALELLCYVDQIENITSCCLYLANALFEL</sequence>
<evidence type="ECO:0000313" key="1">
    <source>
        <dbReference type="EMBL" id="CAI9964380.1"/>
    </source>
</evidence>
<evidence type="ECO:0000313" key="2">
    <source>
        <dbReference type="EMBL" id="CAL6069828.1"/>
    </source>
</evidence>
<evidence type="ECO:0000313" key="3">
    <source>
        <dbReference type="Proteomes" id="UP001642409"/>
    </source>
</evidence>